<keyword evidence="11" id="KW-1185">Reference proteome</keyword>
<evidence type="ECO:0000256" key="5">
    <source>
        <dbReference type="ARBA" id="ARBA00023136"/>
    </source>
</evidence>
<feature type="transmembrane region" description="Helical" evidence="8">
    <location>
        <begin position="29"/>
        <end position="51"/>
    </location>
</feature>
<keyword evidence="6" id="KW-0675">Receptor</keyword>
<evidence type="ECO:0000256" key="2">
    <source>
        <dbReference type="ARBA" id="ARBA00022692"/>
    </source>
</evidence>
<evidence type="ECO:0000256" key="6">
    <source>
        <dbReference type="ARBA" id="ARBA00023170"/>
    </source>
</evidence>
<keyword evidence="3 8" id="KW-1133">Transmembrane helix</keyword>
<dbReference type="GO" id="GO:0005886">
    <property type="term" value="C:plasma membrane"/>
    <property type="evidence" value="ECO:0007669"/>
    <property type="project" value="TreeGrafter"/>
</dbReference>
<accession>A0A0N4V5R1</accession>
<proteinExistence type="predicted"/>
<dbReference type="InterPro" id="IPR000276">
    <property type="entry name" value="GPCR_Rhodpsn"/>
</dbReference>
<protein>
    <submittedName>
        <fullName evidence="12">Thyrotropin-releasing hormone receptor</fullName>
    </submittedName>
</protein>
<dbReference type="PRINTS" id="PR00237">
    <property type="entry name" value="GPCRRHODOPSN"/>
</dbReference>
<reference evidence="12" key="1">
    <citation type="submission" date="2017-02" db="UniProtKB">
        <authorList>
            <consortium name="WormBaseParasite"/>
        </authorList>
    </citation>
    <scope>IDENTIFICATION</scope>
</reference>
<dbReference type="InterPro" id="IPR017452">
    <property type="entry name" value="GPCR_Rhodpsn_7TM"/>
</dbReference>
<feature type="transmembrane region" description="Helical" evidence="8">
    <location>
        <begin position="71"/>
        <end position="91"/>
    </location>
</feature>
<evidence type="ECO:0000313" key="10">
    <source>
        <dbReference type="EMBL" id="VDD90437.1"/>
    </source>
</evidence>
<dbReference type="Gene3D" id="1.20.1070.10">
    <property type="entry name" value="Rhodopsin 7-helix transmembrane proteins"/>
    <property type="match status" value="1"/>
</dbReference>
<keyword evidence="4" id="KW-0297">G-protein coupled receptor</keyword>
<dbReference type="STRING" id="51028.A0A0N4V5R1"/>
<dbReference type="PROSITE" id="PS50262">
    <property type="entry name" value="G_PROTEIN_RECEP_F1_2"/>
    <property type="match status" value="1"/>
</dbReference>
<dbReference type="Pfam" id="PF00001">
    <property type="entry name" value="7tm_1"/>
    <property type="match status" value="1"/>
</dbReference>
<feature type="transmembrane region" description="Helical" evidence="8">
    <location>
        <begin position="163"/>
        <end position="187"/>
    </location>
</feature>
<dbReference type="SUPFAM" id="SSF81321">
    <property type="entry name" value="Family A G protein-coupled receptor-like"/>
    <property type="match status" value="1"/>
</dbReference>
<evidence type="ECO:0000256" key="3">
    <source>
        <dbReference type="ARBA" id="ARBA00022989"/>
    </source>
</evidence>
<evidence type="ECO:0000313" key="12">
    <source>
        <dbReference type="WBParaSite" id="EVEC_0000557701-mRNA-1"/>
    </source>
</evidence>
<keyword evidence="2 8" id="KW-0812">Transmembrane</keyword>
<feature type="transmembrane region" description="Helical" evidence="8">
    <location>
        <begin position="111"/>
        <end position="132"/>
    </location>
</feature>
<evidence type="ECO:0000256" key="1">
    <source>
        <dbReference type="ARBA" id="ARBA00004141"/>
    </source>
</evidence>
<sequence>MQKNVLIPANPVTFFAIVTQRSLRSPTNVFLAALSVVDFFVGVFCVGQNAIHLSYINEGTWPLGSQACKIYIYFIHMLPSVSAGLLVLLSLERMIAVKFPMIASKILKYSITIPSTLLVWLCAGISNFPFYIGARFKQYNNYFSGCFPEDANPFNRGVLVFNIFAWFIIPCIFLAIANTWTAITICASIKKGTVARSTSTSKSNHSSKTFFAGRFCFPRRKKIRTRIYHGTIDERRRVGYIQIAIFIIFVCLQSPRRMYLLYRNFFDQAPVKSINGFVAKIHPLTFLMQFAVSAINPLIYGFLSRRFRQAILSMLCCHKDRERRRQQVCQNAYRHASKQESASFHTKHPLLTDVRLDRKSPVLNFRNGNQINSAEETLL</sequence>
<evidence type="ECO:0000313" key="11">
    <source>
        <dbReference type="Proteomes" id="UP000274131"/>
    </source>
</evidence>
<dbReference type="AlphaFoldDB" id="A0A0N4V5R1"/>
<gene>
    <name evidence="10" type="ORF">EVEC_LOCUS5188</name>
</gene>
<dbReference type="OrthoDB" id="5964776at2759"/>
<dbReference type="GO" id="GO:0004930">
    <property type="term" value="F:G protein-coupled receptor activity"/>
    <property type="evidence" value="ECO:0007669"/>
    <property type="project" value="UniProtKB-KW"/>
</dbReference>
<keyword evidence="7" id="KW-0807">Transducer</keyword>
<dbReference type="WBParaSite" id="EVEC_0000557701-mRNA-1">
    <property type="protein sequence ID" value="EVEC_0000557701-mRNA-1"/>
    <property type="gene ID" value="EVEC_0000557701"/>
</dbReference>
<evidence type="ECO:0000259" key="9">
    <source>
        <dbReference type="PROSITE" id="PS50262"/>
    </source>
</evidence>
<feature type="domain" description="G-protein coupled receptors family 1 profile" evidence="9">
    <location>
        <begin position="9"/>
        <end position="300"/>
    </location>
</feature>
<dbReference type="PANTHER" id="PTHR24243:SF224">
    <property type="entry name" value="G-PROTEIN COUPLED RECEPTOR 19-RELATED"/>
    <property type="match status" value="1"/>
</dbReference>
<keyword evidence="5 8" id="KW-0472">Membrane</keyword>
<feature type="transmembrane region" description="Helical" evidence="8">
    <location>
        <begin position="238"/>
        <end position="255"/>
    </location>
</feature>
<reference evidence="10 11" key="2">
    <citation type="submission" date="2018-10" db="EMBL/GenBank/DDBJ databases">
        <authorList>
            <consortium name="Pathogen Informatics"/>
        </authorList>
    </citation>
    <scope>NUCLEOTIDE SEQUENCE [LARGE SCALE GENOMIC DNA]</scope>
</reference>
<dbReference type="Proteomes" id="UP000274131">
    <property type="component" value="Unassembled WGS sequence"/>
</dbReference>
<evidence type="ECO:0000256" key="4">
    <source>
        <dbReference type="ARBA" id="ARBA00023040"/>
    </source>
</evidence>
<feature type="transmembrane region" description="Helical" evidence="8">
    <location>
        <begin position="281"/>
        <end position="303"/>
    </location>
</feature>
<dbReference type="EMBL" id="UXUI01008081">
    <property type="protein sequence ID" value="VDD90437.1"/>
    <property type="molecule type" value="Genomic_DNA"/>
</dbReference>
<evidence type="ECO:0000256" key="7">
    <source>
        <dbReference type="ARBA" id="ARBA00023224"/>
    </source>
</evidence>
<name>A0A0N4V5R1_ENTVE</name>
<evidence type="ECO:0000256" key="8">
    <source>
        <dbReference type="SAM" id="Phobius"/>
    </source>
</evidence>
<dbReference type="PANTHER" id="PTHR24243">
    <property type="entry name" value="G-PROTEIN COUPLED RECEPTOR"/>
    <property type="match status" value="1"/>
</dbReference>
<organism evidence="12">
    <name type="scientific">Enterobius vermicularis</name>
    <name type="common">Human pinworm</name>
    <dbReference type="NCBI Taxonomy" id="51028"/>
    <lineage>
        <taxon>Eukaryota</taxon>
        <taxon>Metazoa</taxon>
        <taxon>Ecdysozoa</taxon>
        <taxon>Nematoda</taxon>
        <taxon>Chromadorea</taxon>
        <taxon>Rhabditida</taxon>
        <taxon>Spirurina</taxon>
        <taxon>Oxyuridomorpha</taxon>
        <taxon>Oxyuroidea</taxon>
        <taxon>Oxyuridae</taxon>
        <taxon>Enterobius</taxon>
    </lineage>
</organism>
<comment type="subcellular location">
    <subcellularLocation>
        <location evidence="1">Membrane</location>
        <topology evidence="1">Multi-pass membrane protein</topology>
    </subcellularLocation>
</comment>